<dbReference type="SUPFAM" id="SSF53756">
    <property type="entry name" value="UDP-Glycosyltransferase/glycogen phosphorylase"/>
    <property type="match status" value="1"/>
</dbReference>
<dbReference type="InterPro" id="IPR007235">
    <property type="entry name" value="Glyco_trans_28_C"/>
</dbReference>
<reference evidence="8 9" key="1">
    <citation type="submission" date="2019-01" db="EMBL/GenBank/DDBJ databases">
        <title>Ktedonosporobacter rubrisoli SCAWS-G2.</title>
        <authorList>
            <person name="Huang Y."/>
            <person name="Yan B."/>
        </authorList>
    </citation>
    <scope>NUCLEOTIDE SEQUENCE [LARGE SCALE GENOMIC DNA]</scope>
    <source>
        <strain evidence="8 9">SCAWS-G2</strain>
    </source>
</reference>
<evidence type="ECO:0000259" key="6">
    <source>
        <dbReference type="Pfam" id="PF04101"/>
    </source>
</evidence>
<dbReference type="GO" id="GO:0009247">
    <property type="term" value="P:glycolipid biosynthetic process"/>
    <property type="evidence" value="ECO:0007669"/>
    <property type="project" value="InterPro"/>
</dbReference>
<name>A0A4P6K593_KTERU</name>
<dbReference type="Gene3D" id="3.40.50.2000">
    <property type="entry name" value="Glycogen Phosphorylase B"/>
    <property type="match status" value="1"/>
</dbReference>
<keyword evidence="9" id="KW-1185">Reference proteome</keyword>
<evidence type="ECO:0000259" key="7">
    <source>
        <dbReference type="Pfam" id="PF06925"/>
    </source>
</evidence>
<accession>A0A4P6K593</accession>
<evidence type="ECO:0000256" key="2">
    <source>
        <dbReference type="ARBA" id="ARBA00006962"/>
    </source>
</evidence>
<dbReference type="InterPro" id="IPR050519">
    <property type="entry name" value="Glycosyltransf_28_UgtP"/>
</dbReference>
<dbReference type="GO" id="GO:0016020">
    <property type="term" value="C:membrane"/>
    <property type="evidence" value="ECO:0007669"/>
    <property type="project" value="UniProtKB-SubCell"/>
</dbReference>
<dbReference type="Proteomes" id="UP000290365">
    <property type="component" value="Chromosome"/>
</dbReference>
<dbReference type="PANTHER" id="PTHR43025">
    <property type="entry name" value="MONOGALACTOSYLDIACYLGLYCEROL SYNTHASE"/>
    <property type="match status" value="1"/>
</dbReference>
<dbReference type="InterPro" id="IPR009695">
    <property type="entry name" value="Diacylglyc_glucosyltr_N"/>
</dbReference>
<dbReference type="AlphaFoldDB" id="A0A4P6K593"/>
<evidence type="ECO:0000256" key="5">
    <source>
        <dbReference type="SAM" id="MobiDB-lite"/>
    </source>
</evidence>
<feature type="domain" description="Diacylglycerol glucosyltransferase N-terminal" evidence="7">
    <location>
        <begin position="111"/>
        <end position="261"/>
    </location>
</feature>
<feature type="domain" description="Glycosyl transferase family 28 C-terminal" evidence="6">
    <location>
        <begin position="288"/>
        <end position="386"/>
    </location>
</feature>
<evidence type="ECO:0000313" key="8">
    <source>
        <dbReference type="EMBL" id="QBD83528.1"/>
    </source>
</evidence>
<dbReference type="EMBL" id="CP035758">
    <property type="protein sequence ID" value="QBD83528.1"/>
    <property type="molecule type" value="Genomic_DNA"/>
</dbReference>
<gene>
    <name evidence="8" type="ORF">EPA93_20535</name>
</gene>
<comment type="subcellular location">
    <subcellularLocation>
        <location evidence="1">Membrane</location>
    </subcellularLocation>
</comment>
<organism evidence="8 9">
    <name type="scientific">Ktedonosporobacter rubrisoli</name>
    <dbReference type="NCBI Taxonomy" id="2509675"/>
    <lineage>
        <taxon>Bacteria</taxon>
        <taxon>Bacillati</taxon>
        <taxon>Chloroflexota</taxon>
        <taxon>Ktedonobacteria</taxon>
        <taxon>Ktedonobacterales</taxon>
        <taxon>Ktedonosporobacteraceae</taxon>
        <taxon>Ktedonosporobacter</taxon>
    </lineage>
</organism>
<comment type="similarity">
    <text evidence="2">Belongs to the glycosyltransferase 28 family.</text>
</comment>
<proteinExistence type="inferred from homology"/>
<sequence length="518" mass="57500">MCALLRGQSILLLLLLPSSRLTSFSIIVSGFQEGGTPLLSMTQRTILFLIADTGAGHRSAANAISHAITLLSQEEQARWHMCMDERNKSEVELSTSDEAGSFSQGELAPPQYHIEIVDVFEQYSFFPLREITKLYGPAIRLSPQMYGKFFEHMDREDAVTTLTALGRPFILKGLHDLILSVKPDIIVSVHPVINYITMQVLRDMRLPIPFLTVVTDLISVHSAWFARGANGYVVPTEQARRAALVKVGVNPELVRVLGMPIHPSFASEIKSKKELREQLGLEANLPVVLLVGGGEGAGGLYTAVRAISQARLPVQLLVVAGRNKDLYTRLQRIRRQLHVPMRLFGFMQNMPELMHASDVIVTKAGPGTICEALACGLPIILCGYVPGSESGNIAFVERNEVGILAHNSRELVDELRRLMKPGSPLLRRRRENARRLSRPRAAFDIGEYILGHLPAPNEPGLWFRREIPDGARLVAYSKQLLHLTLFRPKQGGRSNETGKEHEKKAGKEKKSFKTPLLG</sequence>
<evidence type="ECO:0000256" key="1">
    <source>
        <dbReference type="ARBA" id="ARBA00004370"/>
    </source>
</evidence>
<feature type="compositionally biased region" description="Basic and acidic residues" evidence="5">
    <location>
        <begin position="496"/>
        <end position="511"/>
    </location>
</feature>
<evidence type="ECO:0000256" key="3">
    <source>
        <dbReference type="ARBA" id="ARBA00022676"/>
    </source>
</evidence>
<keyword evidence="4 8" id="KW-0808">Transferase</keyword>
<keyword evidence="3" id="KW-0328">Glycosyltransferase</keyword>
<evidence type="ECO:0000313" key="9">
    <source>
        <dbReference type="Proteomes" id="UP000290365"/>
    </source>
</evidence>
<dbReference type="Pfam" id="PF06925">
    <property type="entry name" value="MGDG_synth"/>
    <property type="match status" value="1"/>
</dbReference>
<dbReference type="PANTHER" id="PTHR43025:SF3">
    <property type="entry name" value="MONOGALACTOSYLDIACYLGLYCEROL SYNTHASE 1, CHLOROPLASTIC"/>
    <property type="match status" value="1"/>
</dbReference>
<dbReference type="Pfam" id="PF04101">
    <property type="entry name" value="Glyco_tran_28_C"/>
    <property type="match status" value="1"/>
</dbReference>
<dbReference type="OrthoDB" id="9815663at2"/>
<protein>
    <submittedName>
        <fullName evidence="8">Glycosyltransferase</fullName>
    </submittedName>
</protein>
<evidence type="ECO:0000256" key="4">
    <source>
        <dbReference type="ARBA" id="ARBA00022679"/>
    </source>
</evidence>
<feature type="region of interest" description="Disordered" evidence="5">
    <location>
        <begin position="487"/>
        <end position="518"/>
    </location>
</feature>
<dbReference type="KEGG" id="kbs:EPA93_20535"/>
<dbReference type="GO" id="GO:0016758">
    <property type="term" value="F:hexosyltransferase activity"/>
    <property type="evidence" value="ECO:0007669"/>
    <property type="project" value="InterPro"/>
</dbReference>